<evidence type="ECO:0008006" key="3">
    <source>
        <dbReference type="Google" id="ProtNLM"/>
    </source>
</evidence>
<proteinExistence type="predicted"/>
<dbReference type="Proteomes" id="UP000255129">
    <property type="component" value="Unassembled WGS sequence"/>
</dbReference>
<evidence type="ECO:0000313" key="2">
    <source>
        <dbReference type="Proteomes" id="UP000255129"/>
    </source>
</evidence>
<protein>
    <recommendedName>
        <fullName evidence="3">Pyocin immunity protein</fullName>
    </recommendedName>
</protein>
<dbReference type="EMBL" id="UGUA01000002">
    <property type="protein sequence ID" value="SUC34263.1"/>
    <property type="molecule type" value="Genomic_DNA"/>
</dbReference>
<dbReference type="OrthoDB" id="6462541at2"/>
<dbReference type="RefSeq" id="WP_112836016.1">
    <property type="nucleotide sequence ID" value="NZ_UAUA01000018.1"/>
</dbReference>
<accession>A0A379G0W7</accession>
<reference evidence="1 2" key="1">
    <citation type="submission" date="2018-06" db="EMBL/GenBank/DDBJ databases">
        <authorList>
            <consortium name="Pathogen Informatics"/>
            <person name="Doyle S."/>
        </authorList>
    </citation>
    <scope>NUCLEOTIDE SEQUENCE [LARGE SCALE GENOMIC DNA]</scope>
    <source>
        <strain evidence="1 2">NCTC12026</strain>
    </source>
</reference>
<sequence length="163" mass="18729">MNVNIEALVQRLGDTYEELYNDGLIPYKTKPQGNSGDDVVTLDMKKESVFLSFDNPSKTLREVTITVIPDDMRNGWKFPNDIPFGLEQVMTEVSLRERFGSPVRIANEKIVMGIPLGKMEVFRFKNESLSQDIAISCRYGFKKVNVKEVTFESLEQLNNEWKQ</sequence>
<organism evidence="1 2">
    <name type="scientific">Providencia rustigianii</name>
    <dbReference type="NCBI Taxonomy" id="158850"/>
    <lineage>
        <taxon>Bacteria</taxon>
        <taxon>Pseudomonadati</taxon>
        <taxon>Pseudomonadota</taxon>
        <taxon>Gammaproteobacteria</taxon>
        <taxon>Enterobacterales</taxon>
        <taxon>Morganellaceae</taxon>
        <taxon>Providencia</taxon>
    </lineage>
</organism>
<gene>
    <name evidence="1" type="ORF">NCTC12026_00596</name>
</gene>
<dbReference type="InterPro" id="IPR045657">
    <property type="entry name" value="DUF6392"/>
</dbReference>
<evidence type="ECO:0000313" key="1">
    <source>
        <dbReference type="EMBL" id="SUC34263.1"/>
    </source>
</evidence>
<dbReference type="AlphaFoldDB" id="A0A379G0W7"/>
<dbReference type="Pfam" id="PF19929">
    <property type="entry name" value="DUF6392"/>
    <property type="match status" value="1"/>
</dbReference>
<name>A0A379G0W7_9GAMM</name>